<keyword evidence="2" id="KW-1185">Reference proteome</keyword>
<dbReference type="Gene3D" id="2.40.70.10">
    <property type="entry name" value="Acid Proteases"/>
    <property type="match status" value="1"/>
</dbReference>
<dbReference type="OrthoDB" id="1934862at2759"/>
<evidence type="ECO:0000313" key="1">
    <source>
        <dbReference type="EMBL" id="KAJ4974587.1"/>
    </source>
</evidence>
<comment type="caution">
    <text evidence="1">The sequence shown here is derived from an EMBL/GenBank/DDBJ whole genome shotgun (WGS) entry which is preliminary data.</text>
</comment>
<dbReference type="Proteomes" id="UP001141806">
    <property type="component" value="Unassembled WGS sequence"/>
</dbReference>
<evidence type="ECO:0000313" key="2">
    <source>
        <dbReference type="Proteomes" id="UP001141806"/>
    </source>
</evidence>
<dbReference type="AlphaFoldDB" id="A0A9Q0KPS9"/>
<gene>
    <name evidence="1" type="ORF">NE237_007761</name>
</gene>
<dbReference type="EMBL" id="JAMYWD010000004">
    <property type="protein sequence ID" value="KAJ4974587.1"/>
    <property type="molecule type" value="Genomic_DNA"/>
</dbReference>
<sequence length="118" mass="13110">MRVKGSLQNKLVTILIDSESTYNFVSQTLANKLGLQPLSKGRLEVMVASASGCSGWVSLQTDTTFHSEALTIRTALEDAIQQGYRLIRHRFQRNKVHPVVCSNMSFIAFISLHTCPSL</sequence>
<reference evidence="1" key="1">
    <citation type="journal article" date="2023" name="Plant J.">
        <title>The genome of the king protea, Protea cynaroides.</title>
        <authorList>
            <person name="Chang J."/>
            <person name="Duong T.A."/>
            <person name="Schoeman C."/>
            <person name="Ma X."/>
            <person name="Roodt D."/>
            <person name="Barker N."/>
            <person name="Li Z."/>
            <person name="Van de Peer Y."/>
            <person name="Mizrachi E."/>
        </authorList>
    </citation>
    <scope>NUCLEOTIDE SEQUENCE</scope>
    <source>
        <tissue evidence="1">Young leaves</tissue>
    </source>
</reference>
<organism evidence="1 2">
    <name type="scientific">Protea cynaroides</name>
    <dbReference type="NCBI Taxonomy" id="273540"/>
    <lineage>
        <taxon>Eukaryota</taxon>
        <taxon>Viridiplantae</taxon>
        <taxon>Streptophyta</taxon>
        <taxon>Embryophyta</taxon>
        <taxon>Tracheophyta</taxon>
        <taxon>Spermatophyta</taxon>
        <taxon>Magnoliopsida</taxon>
        <taxon>Proteales</taxon>
        <taxon>Proteaceae</taxon>
        <taxon>Protea</taxon>
    </lineage>
</organism>
<name>A0A9Q0KPS9_9MAGN</name>
<dbReference type="InterPro" id="IPR021109">
    <property type="entry name" value="Peptidase_aspartic_dom_sf"/>
</dbReference>
<protein>
    <submittedName>
        <fullName evidence="1">Uncharacterized protein</fullName>
    </submittedName>
</protein>
<proteinExistence type="predicted"/>
<accession>A0A9Q0KPS9</accession>